<sequence>ATTFRRMATAAVARPALVNGAAGLVSTIDGELFSIISFIVANGRIVEMDILSDPERLAAFDLSGLPDLSDESSGTA</sequence>
<keyword evidence="2" id="KW-1185">Reference proteome</keyword>
<name>A0ABW3CAH5_9ACTN</name>
<proteinExistence type="predicted"/>
<reference evidence="2" key="1">
    <citation type="journal article" date="2019" name="Int. J. Syst. Evol. Microbiol.">
        <title>The Global Catalogue of Microorganisms (GCM) 10K type strain sequencing project: providing services to taxonomists for standard genome sequencing and annotation.</title>
        <authorList>
            <consortium name="The Broad Institute Genomics Platform"/>
            <consortium name="The Broad Institute Genome Sequencing Center for Infectious Disease"/>
            <person name="Wu L."/>
            <person name="Ma J."/>
        </authorList>
    </citation>
    <scope>NUCLEOTIDE SEQUENCE [LARGE SCALE GENOMIC DNA]</scope>
    <source>
        <strain evidence="2">JCM 31696</strain>
    </source>
</reference>
<dbReference type="EMBL" id="JBHTIR010000526">
    <property type="protein sequence ID" value="MFD0851496.1"/>
    <property type="molecule type" value="Genomic_DNA"/>
</dbReference>
<protein>
    <recommendedName>
        <fullName evidence="3">RNA polymerase subunit sigma-70</fullName>
    </recommendedName>
</protein>
<evidence type="ECO:0008006" key="3">
    <source>
        <dbReference type="Google" id="ProtNLM"/>
    </source>
</evidence>
<dbReference type="Proteomes" id="UP001597083">
    <property type="component" value="Unassembled WGS sequence"/>
</dbReference>
<evidence type="ECO:0000313" key="1">
    <source>
        <dbReference type="EMBL" id="MFD0851496.1"/>
    </source>
</evidence>
<organism evidence="1 2">
    <name type="scientific">Actinomadura adrarensis</name>
    <dbReference type="NCBI Taxonomy" id="1819600"/>
    <lineage>
        <taxon>Bacteria</taxon>
        <taxon>Bacillati</taxon>
        <taxon>Actinomycetota</taxon>
        <taxon>Actinomycetes</taxon>
        <taxon>Streptosporangiales</taxon>
        <taxon>Thermomonosporaceae</taxon>
        <taxon>Actinomadura</taxon>
    </lineage>
</organism>
<accession>A0ABW3CAH5</accession>
<evidence type="ECO:0000313" key="2">
    <source>
        <dbReference type="Proteomes" id="UP001597083"/>
    </source>
</evidence>
<gene>
    <name evidence="1" type="ORF">ACFQ07_04660</name>
</gene>
<comment type="caution">
    <text evidence="1">The sequence shown here is derived from an EMBL/GenBank/DDBJ whole genome shotgun (WGS) entry which is preliminary data.</text>
</comment>
<feature type="non-terminal residue" evidence="1">
    <location>
        <position position="1"/>
    </location>
</feature>